<evidence type="ECO:0000256" key="7">
    <source>
        <dbReference type="ARBA" id="ARBA00023015"/>
    </source>
</evidence>
<dbReference type="InterPro" id="IPR023696">
    <property type="entry name" value="Ureohydrolase_dom_sf"/>
</dbReference>
<comment type="caution">
    <text evidence="12">The sequence shown here is derived from an EMBL/GenBank/DDBJ whole genome shotgun (WGS) entry which is preliminary data.</text>
</comment>
<dbReference type="InterPro" id="IPR000286">
    <property type="entry name" value="HDACs"/>
</dbReference>
<comment type="subcellular location">
    <subcellularLocation>
        <location evidence="1">Nucleus</location>
    </subcellularLocation>
</comment>
<protein>
    <recommendedName>
        <fullName evidence="3">histone deacetylase</fullName>
        <ecNumber evidence="3">3.5.1.98</ecNumber>
    </recommendedName>
</protein>
<evidence type="ECO:0000313" key="12">
    <source>
        <dbReference type="EMBL" id="CAH0366783.1"/>
    </source>
</evidence>
<feature type="region of interest" description="Disordered" evidence="10">
    <location>
        <begin position="366"/>
        <end position="518"/>
    </location>
</feature>
<accession>A0A8J2SBW9</accession>
<feature type="compositionally biased region" description="Low complexity" evidence="10">
    <location>
        <begin position="1112"/>
        <end position="1123"/>
    </location>
</feature>
<proteinExistence type="inferred from homology"/>
<feature type="compositionally biased region" description="Low complexity" evidence="10">
    <location>
        <begin position="574"/>
        <end position="588"/>
    </location>
</feature>
<feature type="compositionally biased region" description="Basic and acidic residues" evidence="10">
    <location>
        <begin position="480"/>
        <end position="494"/>
    </location>
</feature>
<evidence type="ECO:0000256" key="4">
    <source>
        <dbReference type="ARBA" id="ARBA00022491"/>
    </source>
</evidence>
<dbReference type="PANTHER" id="PTHR10625">
    <property type="entry name" value="HISTONE DEACETYLASE HDAC1-RELATED"/>
    <property type="match status" value="1"/>
</dbReference>
<dbReference type="Proteomes" id="UP000789595">
    <property type="component" value="Unassembled WGS sequence"/>
</dbReference>
<dbReference type="GO" id="GO:0005737">
    <property type="term" value="C:cytoplasm"/>
    <property type="evidence" value="ECO:0007669"/>
    <property type="project" value="TreeGrafter"/>
</dbReference>
<dbReference type="EC" id="3.5.1.98" evidence="3"/>
<feature type="compositionally biased region" description="Acidic residues" evidence="10">
    <location>
        <begin position="1"/>
        <end position="11"/>
    </location>
</feature>
<evidence type="ECO:0000259" key="11">
    <source>
        <dbReference type="Pfam" id="PF00850"/>
    </source>
</evidence>
<gene>
    <name evidence="12" type="ORF">PECAL_1P32920</name>
</gene>
<reference evidence="12" key="1">
    <citation type="submission" date="2021-11" db="EMBL/GenBank/DDBJ databases">
        <authorList>
            <consortium name="Genoscope - CEA"/>
            <person name="William W."/>
        </authorList>
    </citation>
    <scope>NUCLEOTIDE SEQUENCE</scope>
</reference>
<dbReference type="Pfam" id="PF00850">
    <property type="entry name" value="Hist_deacetyl"/>
    <property type="match status" value="1"/>
</dbReference>
<keyword evidence="9" id="KW-0539">Nucleus</keyword>
<dbReference type="InterPro" id="IPR023801">
    <property type="entry name" value="His_deacetylse_dom"/>
</dbReference>
<keyword evidence="13" id="KW-1185">Reference proteome</keyword>
<dbReference type="EMBL" id="CAKKNE010000001">
    <property type="protein sequence ID" value="CAH0366783.1"/>
    <property type="molecule type" value="Genomic_DNA"/>
</dbReference>
<feature type="region of interest" description="Disordered" evidence="10">
    <location>
        <begin position="554"/>
        <end position="963"/>
    </location>
</feature>
<organism evidence="12 13">
    <name type="scientific">Pelagomonas calceolata</name>
    <dbReference type="NCBI Taxonomy" id="35677"/>
    <lineage>
        <taxon>Eukaryota</taxon>
        <taxon>Sar</taxon>
        <taxon>Stramenopiles</taxon>
        <taxon>Ochrophyta</taxon>
        <taxon>Pelagophyceae</taxon>
        <taxon>Pelagomonadales</taxon>
        <taxon>Pelagomonadaceae</taxon>
        <taxon>Pelagomonas</taxon>
    </lineage>
</organism>
<feature type="compositionally biased region" description="Pro residues" evidence="10">
    <location>
        <begin position="335"/>
        <end position="344"/>
    </location>
</feature>
<feature type="region of interest" description="Disordered" evidence="10">
    <location>
        <begin position="306"/>
        <end position="354"/>
    </location>
</feature>
<evidence type="ECO:0000313" key="13">
    <source>
        <dbReference type="Proteomes" id="UP000789595"/>
    </source>
</evidence>
<dbReference type="GO" id="GO:0141221">
    <property type="term" value="F:histone deacetylase activity, hydrolytic mechanism"/>
    <property type="evidence" value="ECO:0007669"/>
    <property type="project" value="UniProtKB-EC"/>
</dbReference>
<evidence type="ECO:0000256" key="1">
    <source>
        <dbReference type="ARBA" id="ARBA00004123"/>
    </source>
</evidence>
<feature type="compositionally biased region" description="Basic and acidic residues" evidence="10">
    <location>
        <begin position="866"/>
        <end position="880"/>
    </location>
</feature>
<keyword evidence="4" id="KW-0678">Repressor</keyword>
<keyword evidence="8" id="KW-0804">Transcription</keyword>
<evidence type="ECO:0000256" key="10">
    <source>
        <dbReference type="SAM" id="MobiDB-lite"/>
    </source>
</evidence>
<feature type="region of interest" description="Disordered" evidence="10">
    <location>
        <begin position="1092"/>
        <end position="1132"/>
    </location>
</feature>
<feature type="region of interest" description="Disordered" evidence="10">
    <location>
        <begin position="1"/>
        <end position="27"/>
    </location>
</feature>
<feature type="region of interest" description="Disordered" evidence="10">
    <location>
        <begin position="1190"/>
        <end position="1219"/>
    </location>
</feature>
<evidence type="ECO:0000256" key="5">
    <source>
        <dbReference type="ARBA" id="ARBA00022801"/>
    </source>
</evidence>
<dbReference type="PANTHER" id="PTHR10625:SF5">
    <property type="entry name" value="HISTONE DEACETYLASE"/>
    <property type="match status" value="1"/>
</dbReference>
<feature type="compositionally biased region" description="Basic and acidic residues" evidence="10">
    <location>
        <begin position="1681"/>
        <end position="1695"/>
    </location>
</feature>
<dbReference type="GO" id="GO:0000118">
    <property type="term" value="C:histone deacetylase complex"/>
    <property type="evidence" value="ECO:0007669"/>
    <property type="project" value="TreeGrafter"/>
</dbReference>
<feature type="compositionally biased region" description="Pro residues" evidence="10">
    <location>
        <begin position="382"/>
        <end position="410"/>
    </location>
</feature>
<dbReference type="PRINTS" id="PR01270">
    <property type="entry name" value="HDASUPER"/>
</dbReference>
<dbReference type="OrthoDB" id="424012at2759"/>
<feature type="compositionally biased region" description="Basic and acidic residues" evidence="10">
    <location>
        <begin position="797"/>
        <end position="826"/>
    </location>
</feature>
<keyword evidence="7" id="KW-0805">Transcription regulation</keyword>
<evidence type="ECO:0000256" key="6">
    <source>
        <dbReference type="ARBA" id="ARBA00022853"/>
    </source>
</evidence>
<name>A0A8J2SBW9_9STRA</name>
<evidence type="ECO:0000256" key="9">
    <source>
        <dbReference type="ARBA" id="ARBA00023242"/>
    </source>
</evidence>
<feature type="region of interest" description="Disordered" evidence="10">
    <location>
        <begin position="1653"/>
        <end position="1695"/>
    </location>
</feature>
<dbReference type="SUPFAM" id="SSF52768">
    <property type="entry name" value="Arginase/deacetylase"/>
    <property type="match status" value="1"/>
</dbReference>
<keyword evidence="6" id="KW-0156">Chromatin regulator</keyword>
<evidence type="ECO:0000256" key="3">
    <source>
        <dbReference type="ARBA" id="ARBA00012111"/>
    </source>
</evidence>
<evidence type="ECO:0000256" key="2">
    <source>
        <dbReference type="ARBA" id="ARBA00007738"/>
    </source>
</evidence>
<sequence>MEEPTSEESVPEQDAPQQRPTEPPRALLPEFLHQGGASQKLAPEQRKQLVASGGTSRLESVNYGDAILTDNWPRDGLLLARSTVAEKIVVEQYKIDRLKILEENTCQQWWPARAIAVEEYLEYYASTPARFRPKVDAVAVVFLNPWWSAEVKDNAGESRMFELEAVEAKATHAKPLPLTYDPPEAPQPIKEAVATAHADAVALASALKQFAAKHIDPIENGDAWPRRAARLKAAFEATKPAPRERRQGPPGDVSTAHLDVACYPPHVLQLPWRKVVDAARARGRSLDLDDLPEPFSSTFNKQALEYAQRPKTPVVLEEPAATSRKRGGEKKSPVRAPPSDPPDPQRVRAAFAAKASNFDEGSFLEAIGAPAAEAPDVKPALPAIPPPPPAPTPAESPKPAARSPPKPPAAEKPAEKANGQSPAETARSPPKAEDAPKPARRRSSSGGSDKKAPPKKARRASEDKKPELASAPASAPYRSKGKDRPKTTPEEKPRFAIGDLVEVAPRTHPGVNFPGGAATIREIHDERLVDQGPMRDGSEKRTTGFTYAVKYVLGGSEKRVDAQHISKSVDNGGRRSSSPRASEESALPPKKRRSAEKLNKEPPKKRPPPPKTEPPKKKPAPPRPSDDVERRARATARQEAAAAKAAAYEKIRAEEIARVGIKPASPRPHETAKSPPREPVQKAPKKRRERRPREPFEDTIDDEFSGLSSSQLREAMQSRGIGRGAYDTPQDFLRKLRAHKKRQDPFASDSDDALPPKCDKCDGPHLTDDCPHFPRERDPSPEPGANPFNPFKRKKVPSKEESSSSDEKEEEPRRGPGRPGKDEKPRPPLKKRQRSPPKQEEEDEEEETLTCRKGCGRVFSHPPARVAHEKSCRGKLDSSRAARARARASSDDADDEDEPPRSPPPRKTRAGSATEPPPRRTPRALSPRGAASIRSPQKDGKVLPEPRRVRVKPESWHQAADEDQFFDAENFDRWSDRGAPTLQIPSEAPVDVGRALAYLREGDASDLCGARASEASKSTKKALKACKGADGQRASVARELWLYLAARAGRRGSSTSCASLSDAAAERDVAAALQDLEVVTLAAAAAGARACSRAKAPKKPSKSQNVGPMAQGSDDPMSESSSDSSDDEGDDVELKKRLVKCRSERAAALEALERVDGLVQGLLDRDDALLRRTCANAATDKVDRDVVARRAARNRDQDAKAAAERGAKEAQRALDDARAARREVQVTRDAWLTHRNRTRRRMLAGVARVTSSDEYSWDAPGAPRTLCVYDRRCRLHSTKPHCVEQARRAVAAAAVVEARARRCSNKLWVERTVHGSYLQRAASSLAYAHTRSYVGAVRQRCLDLATEATMIFGGEDEDTCGNRDTWGAAIAASAAVIQAVDAVLSGEARNALCAVRPPGHHAGASINSLGAPGNGYCLLNHAALGAKHAAHERGLKRVAVFDFDVHHGNGTEDILARTFDPRFMYLSLHATGEDVFPGSGRRARPDHPGVLNAPHRAEKVVTTEWVLEEALPRILNALDAFRPDLLILSSGFDAHKRDPVDLGRLDAADYGVLTRRLVDWAERKCCGRLVSVLEGGYGVDCGPGGEYVTSGRKEAFDTCLRAHVDELAGAFVEADVDEDADLREEADAIRAADAAAAAAAANSIRAHKAAADAFFRDPPGEDEPSDDAPRLTASALSGLGRDGDQDRVDMLLDKE</sequence>
<feature type="compositionally biased region" description="Basic and acidic residues" evidence="10">
    <location>
        <begin position="667"/>
        <end position="680"/>
    </location>
</feature>
<dbReference type="InterPro" id="IPR037138">
    <property type="entry name" value="His_deacetylse_dom_sf"/>
</dbReference>
<keyword evidence="5" id="KW-0378">Hydrolase</keyword>
<feature type="compositionally biased region" description="Basic and acidic residues" evidence="10">
    <location>
        <begin position="936"/>
        <end position="955"/>
    </location>
</feature>
<feature type="compositionally biased region" description="Low complexity" evidence="10">
    <location>
        <begin position="635"/>
        <end position="646"/>
    </location>
</feature>
<comment type="similarity">
    <text evidence="2">Belongs to the histone deacetylase family. HD type 2 subfamily.</text>
</comment>
<evidence type="ECO:0000256" key="8">
    <source>
        <dbReference type="ARBA" id="ARBA00023163"/>
    </source>
</evidence>
<feature type="compositionally biased region" description="Basic and acidic residues" evidence="10">
    <location>
        <begin position="757"/>
        <end position="780"/>
    </location>
</feature>
<dbReference type="GO" id="GO:0040029">
    <property type="term" value="P:epigenetic regulation of gene expression"/>
    <property type="evidence" value="ECO:0007669"/>
    <property type="project" value="TreeGrafter"/>
</dbReference>
<feature type="domain" description="Histone deacetylase" evidence="11">
    <location>
        <begin position="1320"/>
        <end position="1579"/>
    </location>
</feature>
<dbReference type="Gene3D" id="3.40.800.20">
    <property type="entry name" value="Histone deacetylase domain"/>
    <property type="match status" value="1"/>
</dbReference>
<feature type="compositionally biased region" description="Basic and acidic residues" evidence="10">
    <location>
        <begin position="647"/>
        <end position="657"/>
    </location>
</feature>
<feature type="compositionally biased region" description="Basic and acidic residues" evidence="10">
    <location>
        <begin position="595"/>
        <end position="604"/>
    </location>
</feature>